<dbReference type="Gene3D" id="3.30.420.40">
    <property type="match status" value="2"/>
</dbReference>
<dbReference type="SUPFAM" id="SSF53067">
    <property type="entry name" value="Actin-like ATPase domain"/>
    <property type="match status" value="2"/>
</dbReference>
<dbReference type="PANTHER" id="PTHR12862:SF0">
    <property type="entry name" value="N-ACETYL-D-GLUCOSAMINE KINASE"/>
    <property type="match status" value="1"/>
</dbReference>
<dbReference type="InterPro" id="IPR039758">
    <property type="entry name" value="NAGK-like"/>
</dbReference>
<dbReference type="PANTHER" id="PTHR12862">
    <property type="entry name" value="BADF TYPE ATPASE DOMAIN-CONTAINING PROTEIN"/>
    <property type="match status" value="1"/>
</dbReference>
<dbReference type="Pfam" id="PF01869">
    <property type="entry name" value="BcrAD_BadFG"/>
    <property type="match status" value="1"/>
</dbReference>
<sequence length="307" mass="31790">MRLFAGIDVGQSATKVALVDEEGVLLARASGPAGDELGLGGGSTRLREAVESTLAAALQRAGLPAATGFESLVVGISGFDRELQGRRPRIRARRRRYTHDAEIALAGAHAGAPGIVAIAGTGSVVRARARDGSEVRIGGHGYLFGDDGSAFGLARDALRAAVIAGDERRASGVLAALERHFGCTAAECVRGFYSGTIARSELAAFAPTLLAEARRGEGAARAIVRAHALALAEQIRAAARFARMRSPNVAILGGLAANATFERALRSALRGALPGARYRRPTYDAALGAALLAFAQAGVAVREFVER</sequence>
<protein>
    <submittedName>
        <fullName evidence="2">Putative ATPase, BadF/BadG/BcrA/BcrD type</fullName>
    </submittedName>
</protein>
<organism evidence="2">
    <name type="scientific">mine drainage metagenome</name>
    <dbReference type="NCBI Taxonomy" id="410659"/>
    <lineage>
        <taxon>unclassified sequences</taxon>
        <taxon>metagenomes</taxon>
        <taxon>ecological metagenomes</taxon>
    </lineage>
</organism>
<comment type="caution">
    <text evidence="2">The sequence shown here is derived from an EMBL/GenBank/DDBJ whole genome shotgun (WGS) entry which is preliminary data.</text>
</comment>
<dbReference type="EMBL" id="CABO01000019">
    <property type="protein sequence ID" value="CBI01542.1"/>
    <property type="molecule type" value="Genomic_DNA"/>
</dbReference>
<name>E6Q2Y2_9ZZZZ</name>
<feature type="domain" description="ATPase BadF/BadG/BcrA/BcrD type" evidence="1">
    <location>
        <begin position="6"/>
        <end position="293"/>
    </location>
</feature>
<dbReference type="GO" id="GO:0045127">
    <property type="term" value="F:N-acetylglucosamine kinase activity"/>
    <property type="evidence" value="ECO:0007669"/>
    <property type="project" value="InterPro"/>
</dbReference>
<gene>
    <name evidence="2" type="ORF">CARN4_1863</name>
</gene>
<reference evidence="2" key="1">
    <citation type="submission" date="2009-10" db="EMBL/GenBank/DDBJ databases">
        <title>Diversity of trophic interactions inside an arsenic-rich microbial ecosystem.</title>
        <authorList>
            <person name="Bertin P.N."/>
            <person name="Heinrich-Salmeron A."/>
            <person name="Pelletier E."/>
            <person name="Goulhen-Chollet F."/>
            <person name="Arsene-Ploetze F."/>
            <person name="Gallien S."/>
            <person name="Calteau A."/>
            <person name="Vallenet D."/>
            <person name="Casiot C."/>
            <person name="Chane-Woon-Ming B."/>
            <person name="Giloteaux L."/>
            <person name="Barakat M."/>
            <person name="Bonnefoy V."/>
            <person name="Bruneel O."/>
            <person name="Chandler M."/>
            <person name="Cleiss J."/>
            <person name="Duran R."/>
            <person name="Elbaz-Poulichet F."/>
            <person name="Fonknechten N."/>
            <person name="Lauga B."/>
            <person name="Mornico D."/>
            <person name="Ortet P."/>
            <person name="Schaeffer C."/>
            <person name="Siguier P."/>
            <person name="Alexander Thil Smith A."/>
            <person name="Van Dorsselaer A."/>
            <person name="Weissenbach J."/>
            <person name="Medigue C."/>
            <person name="Le Paslier D."/>
        </authorList>
    </citation>
    <scope>NUCLEOTIDE SEQUENCE</scope>
</reference>
<dbReference type="InterPro" id="IPR043129">
    <property type="entry name" value="ATPase_NBD"/>
</dbReference>
<proteinExistence type="predicted"/>
<evidence type="ECO:0000313" key="2">
    <source>
        <dbReference type="EMBL" id="CBI01542.1"/>
    </source>
</evidence>
<evidence type="ECO:0000259" key="1">
    <source>
        <dbReference type="Pfam" id="PF01869"/>
    </source>
</evidence>
<dbReference type="InterPro" id="IPR002731">
    <property type="entry name" value="ATPase_BadF"/>
</dbReference>
<accession>E6Q2Y2</accession>
<dbReference type="AlphaFoldDB" id="E6Q2Y2"/>